<keyword evidence="2" id="KW-0614">Plasmid</keyword>
<gene>
    <name evidence="2" type="ORF">p1D17</name>
</gene>
<dbReference type="AlphaFoldDB" id="Q5NWZ7"/>
<dbReference type="RefSeq" id="WP_011254762.1">
    <property type="nucleotide sequence ID" value="NC_006823.1"/>
</dbReference>
<keyword evidence="3" id="KW-1185">Reference proteome</keyword>
<dbReference type="KEGG" id="eba:p1D17"/>
<reference evidence="2 3" key="1">
    <citation type="journal article" date="2005" name="Arch. Microbiol.">
        <title>The genome sequence of an anaerobic aromatic-degrading denitrifying bacterium, strain EbN1.</title>
        <authorList>
            <person name="Rabus R."/>
            <person name="Kube M."/>
            <person name="Heider J."/>
            <person name="Beck A."/>
            <person name="Heitmann K."/>
            <person name="Widdel F."/>
            <person name="Reinhardt R."/>
        </authorList>
    </citation>
    <scope>NUCLEOTIDE SEQUENCE [LARGE SCALE GENOMIC DNA]</scope>
    <source>
        <strain evidence="2 3">EbN1</strain>
        <plasmid evidence="3">Plasmid pAzo1</plasmid>
    </source>
</reference>
<geneLocation type="plasmid" evidence="3">
    <name>pAzo1</name>
</geneLocation>
<accession>Q5NWZ7</accession>
<name>Q5NWZ7_AROAE</name>
<evidence type="ECO:0000313" key="3">
    <source>
        <dbReference type="Proteomes" id="UP000006552"/>
    </source>
</evidence>
<sequence length="48" mass="5727">MDLKTATPEELTARQKLLESEIEANEEENRMFQEELDKIYAEQDKRRG</sequence>
<dbReference type="HOGENOM" id="CLU_3148892_0_0_4"/>
<evidence type="ECO:0000256" key="1">
    <source>
        <dbReference type="SAM" id="Coils"/>
    </source>
</evidence>
<keyword evidence="1" id="KW-0175">Coiled coil</keyword>
<proteinExistence type="predicted"/>
<organism evidence="2 3">
    <name type="scientific">Aromatoleum aromaticum (strain DSM 19018 / LMG 30748 / EbN1)</name>
    <name type="common">Azoarcus sp. (strain EbN1)</name>
    <dbReference type="NCBI Taxonomy" id="76114"/>
    <lineage>
        <taxon>Bacteria</taxon>
        <taxon>Pseudomonadati</taxon>
        <taxon>Pseudomonadota</taxon>
        <taxon>Betaproteobacteria</taxon>
        <taxon>Rhodocyclales</taxon>
        <taxon>Rhodocyclaceae</taxon>
        <taxon>Aromatoleum</taxon>
    </lineage>
</organism>
<dbReference type="Proteomes" id="UP000006552">
    <property type="component" value="Plasmid 1"/>
</dbReference>
<evidence type="ECO:0000313" key="2">
    <source>
        <dbReference type="EMBL" id="CAI10417.1"/>
    </source>
</evidence>
<protein>
    <submittedName>
        <fullName evidence="2">Uncharacterized protein</fullName>
    </submittedName>
</protein>
<dbReference type="EMBL" id="CR555307">
    <property type="protein sequence ID" value="CAI10417.1"/>
    <property type="molecule type" value="Genomic_DNA"/>
</dbReference>
<feature type="coiled-coil region" evidence="1">
    <location>
        <begin position="15"/>
        <end position="42"/>
    </location>
</feature>